<dbReference type="InterPro" id="IPR000601">
    <property type="entry name" value="PKD_dom"/>
</dbReference>
<dbReference type="InterPro" id="IPR029052">
    <property type="entry name" value="Metallo-depent_PP-like"/>
</dbReference>
<dbReference type="InterPro" id="IPR013320">
    <property type="entry name" value="ConA-like_dom_sf"/>
</dbReference>
<dbReference type="Pfam" id="PF00801">
    <property type="entry name" value="PKD"/>
    <property type="match status" value="1"/>
</dbReference>
<dbReference type="InterPro" id="IPR035986">
    <property type="entry name" value="PKD_dom_sf"/>
</dbReference>
<dbReference type="Gene3D" id="2.60.120.200">
    <property type="match status" value="4"/>
</dbReference>
<dbReference type="SMART" id="SM00560">
    <property type="entry name" value="LamGL"/>
    <property type="match status" value="3"/>
</dbReference>
<dbReference type="PROSITE" id="PS50093">
    <property type="entry name" value="PKD"/>
    <property type="match status" value="1"/>
</dbReference>
<dbReference type="SUPFAM" id="SSF49299">
    <property type="entry name" value="PKD domain"/>
    <property type="match status" value="1"/>
</dbReference>
<dbReference type="Pfam" id="PF18962">
    <property type="entry name" value="Por_Secre_tail"/>
    <property type="match status" value="1"/>
</dbReference>
<dbReference type="InterPro" id="IPR013783">
    <property type="entry name" value="Ig-like_fold"/>
</dbReference>
<evidence type="ECO:0000256" key="2">
    <source>
        <dbReference type="ARBA" id="ARBA00023157"/>
    </source>
</evidence>
<sequence>MPKMKKNLLFLSLLVSLCCGFSGSAQSIPGDSIVHGPMLSPVYNNKVRVWVLTKNSTGSGAALSISLTGAGAPGTALTGTVFNSDDRLGYSLRSYEYTGLTAGETYTANVLVNGAPSGRTSTITNGQNVVDDFTFLSGGCGRIYDLSRCMDIPESAFHVNGDPEIFNVMAQEESDLMVWLGDAVYLLGLEHAMGQCLDGQDDWANKDMAFDRYMFFRQFHDNLTMAMPQLAITDNHDTGPNEFNKTMPTLGQMREIFMDWWPNPEYKSTPEGQGLYSSYVYKDVEYFLLDNRSYRDGTQQHLGPDQFAWLKAGLLNSTAAFKVLINGTPSFERDCGGRNFCNTAQSDELIEYIKNNNINGVLSLSADIHEQKFMIREGDVKYPLYDVLSGNLNSDIGNGIVNINYNSDYQLTGMKQSYLKIDVYGDVDDRRMKVQYVGLNGEPYYTSIIHEDMLTSQNSDALKLQLGISNSVTDASTYNHTINATGHTFDNDRDGVANGALKFTASTDVHLASANALDLNDRPFSFVFWVNPSEIPANGATILSNGAAGTGVSMGIDANGKLTFTNHAANITYTSNYSVLTNAWSHITWKYDNVRRKLSLYYNGFLIQNFTNVVSPSASEADVRIGNNFQNKKFLGSLDNIVLYGRLISDEQIMLDADFESTRGEVLKVSGSSQMAIPGTVTNEALANDFTIEFWGKLNSDPGTNFKLLASNGRVNNLSTGISFEFPDDNKLNVVVGTNGSGWNSISGQGAVWNIGEWNHVALSATKNGTMKYYVNGALVAEGNFGQYYPNSWGLGLGYSPFYPNTGTQAELDEVRVWNTALTIEEIKERMHYSLLGDEENLAAYYTFNTDEETPTAIEGQGTLGTDITLSGGLLATATSPVGTIETQYRSLVSGKWSKNNAVNNTGLTLPDAITNYSSNVVIGKDSATELAEVPGQEGMFYATGGWSIDPVNNPFATVKINLAEALTQFDSINDMASQYYLLKLAGENEFTNVGEGSYDGQNVTFYNANLTDGVYFIGWTNGEFTAGRGGALSLTGGHQVYILKADLNPIVGGNFTVEFWVNVTQDPGNNDKLISNHGKINGNSTGFAIEIPTNNTLQAAFGTNTANWNSMNSGTPLTIGEWNHVAITAAPGDAIKMYINGELKASNPYTAYVANTNWDFALGTSINYGGQTYSIMDEFRIWDIAKTQEQINEQMHAIVEATDEHLKYNFTFDQENTGSLVNLGTMPGTVNYTNAQIIDATSPVAEINADFPDQIAGNWSVTNETVNGLYVKNDIASFIENVVISRDLNNEILNLGTATDTFYVAGGWHLNALGLASTTVQADLEEIFENPEQTTALVEEYQLIKGDPAGNYEVVATGVAEGYKVDFENVSLDLGNYYLAFTTDVDGVIAEQGGAMKLEGNHQVYIPKEGVNAALSGEFTVEMWGRLTQTAGSNTKLVGFTNFGGGNFGWEMEFLSNQTLQTITGQGPGGGWNSLNSDVVWNLNEWNHTAVTFTPNGEFKFYINGQLVDSMPVTTFFPCANDLALGKNIANGAATNSNIDEFRIWTKAKTAEEIREEMYLTITAPTEDLAYNYTFNQDNSGYLINSGSQVVEVAYSNASIIPATGPVRDLEGPFRDQVAGNWSVMNDHRNGMYLAEEIANVDNNVVIGKEAGTEILPLSGTVENDTLYLNARWKFESLYVADGSPKVDLTEVFENLNDVNVLANTYFLIKGNPSAEYTIVAQGTKANNIVTFPQITFDEEPVYLAWISDSNYPVGTFPIATESLWKYNDTGVALAADWKTNAYDDSAWDFGNGILGYGDNIENTTLNFGTDAQNKYPTYYLRHTFNVENAAQYGSLVFDVLRDDGVIVYVNGTEAFRMNMPAGDVTYNTYASSTMNGADETTFFQQITANLLQDGENVIAVELHQASASSSDLGFDMHVGFMYPPLVAAEYPMPKDSEWYYLDNGTSLDSIAWTATTYNTQQWVHDAAPFGYGDPVNTVVSYGPDAANKFITTYFSRDINIALADVADTVEFGLKRDDGAVVYVNGTEIFRDNMPVGDIDYLTHSTTTVDGADENRYFIYQLPKTIFQEGLNRVSVEIHNRDASSSDSKFDMYIRDAVDLSVECDEPHIACFTSINPTGQTTNLLIPQEHRFQLIYKEGSAYTNGSGNVPGNHDYTAYVPIEGSSVLGHLSVNHENNPGGVSMLNLHLDEDDFLWSVDASKRVDLYNQDLVTTNRNCSGGTTPWGTVVTSEEATDAGDANGDGYQDVGWLVEIDPATAMVKEHGNGKQEKLWAMGRMNHENVVVKGDGTAAYYGEDGNTHCVYKFVPTTPGQLYSGAVYVLKLDLPLSSDEPSSSTATWVQVPNTTQADRNNLNIVAGQLGGTNFNGVEDCEISPLDGKVYFTSKGKNRVYRFKDDGTTVSEFEVFVGGMSYPITTGSGVVTEAWGDGNDNLVFDNKGNLWICQDGGLNYIWVVRPDHRQDNPDVLIHSSMPAGAEPTGLTFTPDYKYGFFSIQHPNGNNAQQVDATMGQVNFNASASLVFSLQQFLGAQAPVADFVADDVVVATGQSVTFTDMSTHNPTAWQWTFEGGTPATSTEESPVVTYAAPGTYDVTLVASNAAGTAAAMLKTEYILVETTTGLNNPAELGNVSLYPNPTTGKVTIQLNGAAAGKDVSVEVYDLLGRKVTEIKNLTTIGASQKIEVDLSAFAGEQVFIIQLHVGDATGSYKLLKVK</sequence>
<feature type="domain" description="PKD" evidence="4">
    <location>
        <begin position="2533"/>
        <end position="2619"/>
    </location>
</feature>
<dbReference type="Gene3D" id="2.60.120.260">
    <property type="entry name" value="Galactose-binding domain-like"/>
    <property type="match status" value="2"/>
</dbReference>
<dbReference type="PANTHER" id="PTHR35399">
    <property type="entry name" value="SLR8030 PROTEIN"/>
    <property type="match status" value="1"/>
</dbReference>
<evidence type="ECO:0000259" key="4">
    <source>
        <dbReference type="PROSITE" id="PS50093"/>
    </source>
</evidence>
<keyword evidence="2" id="KW-1015">Disulfide bond</keyword>
<dbReference type="Gene3D" id="3.60.21.70">
    <property type="entry name" value="PhoD-like phosphatase"/>
    <property type="match status" value="1"/>
</dbReference>
<dbReference type="SUPFAM" id="SSF56300">
    <property type="entry name" value="Metallo-dependent phosphatases"/>
    <property type="match status" value="1"/>
</dbReference>
<keyword evidence="1 3" id="KW-0732">Signal</keyword>
<dbReference type="InterPro" id="IPR026444">
    <property type="entry name" value="Secre_tail"/>
</dbReference>
<dbReference type="Pfam" id="PF09423">
    <property type="entry name" value="PhoD"/>
    <property type="match status" value="1"/>
</dbReference>
<dbReference type="SUPFAM" id="SSF49899">
    <property type="entry name" value="Concanavalin A-like lectins/glucanases"/>
    <property type="match status" value="4"/>
</dbReference>
<dbReference type="SMART" id="SM00089">
    <property type="entry name" value="PKD"/>
    <property type="match status" value="1"/>
</dbReference>
<organism evidence="5 6">
    <name type="scientific">Flavobacterium zepuense</name>
    <dbReference type="NCBI Taxonomy" id="2593302"/>
    <lineage>
        <taxon>Bacteria</taxon>
        <taxon>Pseudomonadati</taxon>
        <taxon>Bacteroidota</taxon>
        <taxon>Flavobacteriia</taxon>
        <taxon>Flavobacteriales</taxon>
        <taxon>Flavobacteriaceae</taxon>
        <taxon>Flavobacterium</taxon>
    </lineage>
</organism>
<dbReference type="GO" id="GO:0005975">
    <property type="term" value="P:carbohydrate metabolic process"/>
    <property type="evidence" value="ECO:0007669"/>
    <property type="project" value="UniProtKB-ARBA"/>
</dbReference>
<feature type="signal peptide" evidence="3">
    <location>
        <begin position="1"/>
        <end position="27"/>
    </location>
</feature>
<protein>
    <submittedName>
        <fullName evidence="5">DUF839 domain-containing protein</fullName>
    </submittedName>
</protein>
<evidence type="ECO:0000313" key="5">
    <source>
        <dbReference type="EMBL" id="TRW24318.1"/>
    </source>
</evidence>
<dbReference type="GO" id="GO:0004553">
    <property type="term" value="F:hydrolase activity, hydrolyzing O-glycosyl compounds"/>
    <property type="evidence" value="ECO:0007669"/>
    <property type="project" value="UniProtKB-ARBA"/>
</dbReference>
<reference evidence="5 6" key="1">
    <citation type="submission" date="2019-07" db="EMBL/GenBank/DDBJ databases">
        <title>Flavobacterium sp. nov., isolated from glacier ice.</title>
        <authorList>
            <person name="Liu Q."/>
            <person name="Xin Y.-H."/>
        </authorList>
    </citation>
    <scope>NUCLEOTIDE SEQUENCE [LARGE SCALE GENOMIC DNA]</scope>
    <source>
        <strain evidence="5 6">ZT4R6</strain>
    </source>
</reference>
<dbReference type="InterPro" id="IPR018946">
    <property type="entry name" value="PhoD-like_MPP"/>
</dbReference>
<feature type="chain" id="PRO_5021702393" evidence="3">
    <location>
        <begin position="28"/>
        <end position="2712"/>
    </location>
</feature>
<dbReference type="PANTHER" id="PTHR35399:SF2">
    <property type="entry name" value="DUF839 DOMAIN-CONTAINING PROTEIN"/>
    <property type="match status" value="1"/>
</dbReference>
<dbReference type="InterPro" id="IPR008557">
    <property type="entry name" value="PhoX"/>
</dbReference>
<proteinExistence type="predicted"/>
<dbReference type="Gene3D" id="2.60.40.10">
    <property type="entry name" value="Immunoglobulins"/>
    <property type="match status" value="1"/>
</dbReference>
<dbReference type="NCBIfam" id="TIGR04183">
    <property type="entry name" value="Por_Secre_tail"/>
    <property type="match status" value="1"/>
</dbReference>
<dbReference type="Pfam" id="PF13385">
    <property type="entry name" value="Laminin_G_3"/>
    <property type="match status" value="4"/>
</dbReference>
<evidence type="ECO:0000313" key="6">
    <source>
        <dbReference type="Proteomes" id="UP000320643"/>
    </source>
</evidence>
<dbReference type="InterPro" id="IPR022409">
    <property type="entry name" value="PKD/Chitinase_dom"/>
</dbReference>
<evidence type="ECO:0000256" key="1">
    <source>
        <dbReference type="ARBA" id="ARBA00022729"/>
    </source>
</evidence>
<dbReference type="SUPFAM" id="SSF101898">
    <property type="entry name" value="NHL repeat"/>
    <property type="match status" value="1"/>
</dbReference>
<name>A0A552V1H5_9FLAO</name>
<gene>
    <name evidence="5" type="ORF">FMM05_10835</name>
</gene>
<comment type="caution">
    <text evidence="5">The sequence shown here is derived from an EMBL/GenBank/DDBJ whole genome shotgun (WGS) entry which is preliminary data.</text>
</comment>
<dbReference type="OrthoDB" id="9801383at2"/>
<dbReference type="Pfam" id="PF05787">
    <property type="entry name" value="PhoX"/>
    <property type="match status" value="1"/>
</dbReference>
<dbReference type="InterPro" id="IPR038607">
    <property type="entry name" value="PhoD-like_sf"/>
</dbReference>
<dbReference type="CDD" id="cd00146">
    <property type="entry name" value="PKD"/>
    <property type="match status" value="1"/>
</dbReference>
<dbReference type="EMBL" id="VJVZ01000006">
    <property type="protein sequence ID" value="TRW24318.1"/>
    <property type="molecule type" value="Genomic_DNA"/>
</dbReference>
<dbReference type="InterPro" id="IPR006558">
    <property type="entry name" value="LamG-like"/>
</dbReference>
<evidence type="ECO:0000256" key="3">
    <source>
        <dbReference type="SAM" id="SignalP"/>
    </source>
</evidence>
<keyword evidence="6" id="KW-1185">Reference proteome</keyword>
<accession>A0A552V1H5</accession>
<dbReference type="Proteomes" id="UP000320643">
    <property type="component" value="Unassembled WGS sequence"/>
</dbReference>